<accession>A0A7J6QGG6</accession>
<feature type="region of interest" description="Disordered" evidence="1">
    <location>
        <begin position="124"/>
        <end position="190"/>
    </location>
</feature>
<gene>
    <name evidence="2" type="ORF">FOZ63_010176</name>
</gene>
<evidence type="ECO:0000313" key="2">
    <source>
        <dbReference type="EMBL" id="KAF4707302.1"/>
    </source>
</evidence>
<dbReference type="EMBL" id="JABANO010033185">
    <property type="protein sequence ID" value="KAF4707302.1"/>
    <property type="molecule type" value="Genomic_DNA"/>
</dbReference>
<reference evidence="2 3" key="1">
    <citation type="submission" date="2020-04" db="EMBL/GenBank/DDBJ databases">
        <title>Perkinsus olseni comparative genomics.</title>
        <authorList>
            <person name="Bogema D.R."/>
        </authorList>
    </citation>
    <scope>NUCLEOTIDE SEQUENCE [LARGE SCALE GENOMIC DNA]</scope>
    <source>
        <strain evidence="2 3">ATCC PRA-207</strain>
    </source>
</reference>
<evidence type="ECO:0000256" key="1">
    <source>
        <dbReference type="SAM" id="MobiDB-lite"/>
    </source>
</evidence>
<organism evidence="2 3">
    <name type="scientific">Perkinsus olseni</name>
    <name type="common">Perkinsus atlanticus</name>
    <dbReference type="NCBI Taxonomy" id="32597"/>
    <lineage>
        <taxon>Eukaryota</taxon>
        <taxon>Sar</taxon>
        <taxon>Alveolata</taxon>
        <taxon>Perkinsozoa</taxon>
        <taxon>Perkinsea</taxon>
        <taxon>Perkinsida</taxon>
        <taxon>Perkinsidae</taxon>
        <taxon>Perkinsus</taxon>
    </lineage>
</organism>
<evidence type="ECO:0000313" key="3">
    <source>
        <dbReference type="Proteomes" id="UP000553632"/>
    </source>
</evidence>
<feature type="non-terminal residue" evidence="2">
    <location>
        <position position="237"/>
    </location>
</feature>
<sequence length="237" mass="25397">MSGVASTDLDISNPMADDADALVGSGLRLPMGNQRVAGQRARAHTFSGESNDLLAVIERLRTRRASLGQSILLPGEAEIGTLGWDRRRRSWAAPSATTNSSAMYESAQIENDVMGEILGLEESEEGVGGGAELDMDESCSTHSMSQEDDDAQYDYDDDDEDPLPAGQRRVSAASLDSVDTARASSAQGQRFSLSRGFNQYPLDAGTGRRGVRLSDLRKSIGGMRKYTDSSLRALGSK</sequence>
<dbReference type="OMA" id="DESCSTH"/>
<keyword evidence="3" id="KW-1185">Reference proteome</keyword>
<proteinExistence type="predicted"/>
<dbReference type="AlphaFoldDB" id="A0A7J6QGG6"/>
<name>A0A7J6QGG6_PEROL</name>
<protein>
    <submittedName>
        <fullName evidence="2">Uncharacterized protein</fullName>
    </submittedName>
</protein>
<dbReference type="Proteomes" id="UP000553632">
    <property type="component" value="Unassembled WGS sequence"/>
</dbReference>
<feature type="compositionally biased region" description="Acidic residues" evidence="1">
    <location>
        <begin position="146"/>
        <end position="162"/>
    </location>
</feature>
<comment type="caution">
    <text evidence="2">The sequence shown here is derived from an EMBL/GenBank/DDBJ whole genome shotgun (WGS) entry which is preliminary data.</text>
</comment>